<reference evidence="1 2" key="1">
    <citation type="journal article" date="2009" name="Genome Biol.">
        <title>Community-wide analysis of microbial genome sequence signatures.</title>
        <authorList>
            <person name="Dick G.J."/>
            <person name="Andersson A.F."/>
            <person name="Baker B.J."/>
            <person name="Simmons S.L."/>
            <person name="Thomas B.C."/>
            <person name="Yelton A.P."/>
            <person name="Banfield J.F."/>
        </authorList>
    </citation>
    <scope>NUCLEOTIDE SEQUENCE [LARGE SCALE GENOMIC DNA]</scope>
    <source>
        <strain evidence="1">ARMAN-2</strain>
    </source>
</reference>
<evidence type="ECO:0000313" key="2">
    <source>
        <dbReference type="Proteomes" id="UP000332487"/>
    </source>
</evidence>
<keyword evidence="2" id="KW-1185">Reference proteome</keyword>
<sequence>MRIIERGRSRLRINVSRTAFLKAIDAALADAAEKGAVIQFINENGGRIELQQLGLLFKRLGLNRTDSIALMEDIGIAAQEAALALQACCELRIGVDK</sequence>
<name>C7DG83_MICA2</name>
<dbReference type="AlphaFoldDB" id="C7DG83"/>
<accession>C7DG83</accession>
<dbReference type="EMBL" id="GG697237">
    <property type="protein sequence ID" value="EET90411.1"/>
    <property type="molecule type" value="Genomic_DNA"/>
</dbReference>
<gene>
    <name evidence="1" type="ORF">UNLARM2_0087</name>
</gene>
<proteinExistence type="predicted"/>
<reference evidence="1 2" key="2">
    <citation type="journal article" date="2010" name="Proc. Natl. Acad. Sci. U.S.A.">
        <title>Enigmatic, ultrasmall, uncultivated Archaea.</title>
        <authorList>
            <person name="Baker B.J."/>
            <person name="Comolli L.R."/>
            <person name="Dick G.J."/>
            <person name="Hauser L.J."/>
            <person name="Hyatt D."/>
            <person name="Dill B.D."/>
            <person name="Land M.L."/>
            <person name="Verberkmoes N.C."/>
            <person name="Hettich R.L."/>
            <person name="Banfield J.F."/>
        </authorList>
    </citation>
    <scope>NUCLEOTIDE SEQUENCE [LARGE SCALE GENOMIC DNA]</scope>
    <source>
        <strain evidence="1">ARMAN-2</strain>
    </source>
</reference>
<dbReference type="Proteomes" id="UP000332487">
    <property type="component" value="Unassembled WGS sequence"/>
</dbReference>
<organism evidence="1 2">
    <name type="scientific">Candidatus Micrarchaeum acidiphilum ARMAN-2</name>
    <dbReference type="NCBI Taxonomy" id="425595"/>
    <lineage>
        <taxon>Archaea</taxon>
        <taxon>Candidatus Micrarchaeota</taxon>
        <taxon>Candidatus Micrarchaeia</taxon>
        <taxon>Candidatus Micrarchaeales</taxon>
        <taxon>Candidatus Micrarchaeaceae</taxon>
        <taxon>Candidatus Micrarchaeum</taxon>
    </lineage>
</organism>
<protein>
    <submittedName>
        <fullName evidence="1">Uncharacterized protein</fullName>
    </submittedName>
</protein>
<evidence type="ECO:0000313" key="1">
    <source>
        <dbReference type="EMBL" id="EET90411.1"/>
    </source>
</evidence>